<sequence>MKPVDGNIKMVMGHRRLRKANKNTLDVRIKIIWTYKNILDVYSYTSSVVVPLNYCLASSHLSSVRSIISSVLDRNYDRSKRKGFNEATRCDSSRPSGTVKGGTMENNNVARILSGGQIVGSFAIS</sequence>
<gene>
    <name evidence="2" type="ORF">WN55_09012</name>
</gene>
<dbReference type="AlphaFoldDB" id="A0A154P7Q2"/>
<name>A0A154P7Q2_DUFNO</name>
<protein>
    <submittedName>
        <fullName evidence="2">Uncharacterized protein</fullName>
    </submittedName>
</protein>
<accession>A0A154P7Q2</accession>
<dbReference type="Proteomes" id="UP000076502">
    <property type="component" value="Unassembled WGS sequence"/>
</dbReference>
<evidence type="ECO:0000313" key="2">
    <source>
        <dbReference type="EMBL" id="KZC07949.1"/>
    </source>
</evidence>
<evidence type="ECO:0000313" key="3">
    <source>
        <dbReference type="Proteomes" id="UP000076502"/>
    </source>
</evidence>
<keyword evidence="3" id="KW-1185">Reference proteome</keyword>
<dbReference type="EMBL" id="KQ434839">
    <property type="protein sequence ID" value="KZC07949.1"/>
    <property type="molecule type" value="Genomic_DNA"/>
</dbReference>
<feature type="region of interest" description="Disordered" evidence="1">
    <location>
        <begin position="83"/>
        <end position="103"/>
    </location>
</feature>
<evidence type="ECO:0000256" key="1">
    <source>
        <dbReference type="SAM" id="MobiDB-lite"/>
    </source>
</evidence>
<proteinExistence type="predicted"/>
<organism evidence="2 3">
    <name type="scientific">Dufourea novaeangliae</name>
    <name type="common">Sweat bee</name>
    <dbReference type="NCBI Taxonomy" id="178035"/>
    <lineage>
        <taxon>Eukaryota</taxon>
        <taxon>Metazoa</taxon>
        <taxon>Ecdysozoa</taxon>
        <taxon>Arthropoda</taxon>
        <taxon>Hexapoda</taxon>
        <taxon>Insecta</taxon>
        <taxon>Pterygota</taxon>
        <taxon>Neoptera</taxon>
        <taxon>Endopterygota</taxon>
        <taxon>Hymenoptera</taxon>
        <taxon>Apocrita</taxon>
        <taxon>Aculeata</taxon>
        <taxon>Apoidea</taxon>
        <taxon>Anthophila</taxon>
        <taxon>Halictidae</taxon>
        <taxon>Rophitinae</taxon>
        <taxon>Dufourea</taxon>
    </lineage>
</organism>
<reference evidence="2 3" key="1">
    <citation type="submission" date="2015-07" db="EMBL/GenBank/DDBJ databases">
        <title>The genome of Dufourea novaeangliae.</title>
        <authorList>
            <person name="Pan H."/>
            <person name="Kapheim K."/>
        </authorList>
    </citation>
    <scope>NUCLEOTIDE SEQUENCE [LARGE SCALE GENOMIC DNA]</scope>
    <source>
        <strain evidence="2">0120121106</strain>
        <tissue evidence="2">Whole body</tissue>
    </source>
</reference>